<dbReference type="Proteomes" id="UP000001396">
    <property type="component" value="Unassembled WGS sequence"/>
</dbReference>
<keyword evidence="2 5" id="KW-0808">Transferase</keyword>
<dbReference type="PANTHER" id="PTHR21367">
    <property type="entry name" value="ARGININE-TRNA-PROTEIN TRANSFERASE 1"/>
    <property type="match status" value="1"/>
</dbReference>
<comment type="function">
    <text evidence="5">Involved in the post-translational conjugation of arginine to the N-terminal aspartate or glutamate of a protein. This arginylation is required for degradation of the protein via the ubiquitin pathway.</text>
</comment>
<dbReference type="GO" id="GO:0005737">
    <property type="term" value="C:cytoplasm"/>
    <property type="evidence" value="ECO:0007669"/>
    <property type="project" value="TreeGrafter"/>
</dbReference>
<protein>
    <recommendedName>
        <fullName evidence="5">Arginyl-tRNA--protein transferase 1</fullName>
        <shortName evidence="5">Arginyltransferase 1</shortName>
        <shortName evidence="5">R-transferase 1</shortName>
        <ecNumber evidence="5">2.3.2.8</ecNumber>
    </recommendedName>
    <alternativeName>
        <fullName evidence="5">Arginine-tRNA--protein transferase 1</fullName>
    </alternativeName>
</protein>
<evidence type="ECO:0000259" key="7">
    <source>
        <dbReference type="Pfam" id="PF04376"/>
    </source>
</evidence>
<dbReference type="GeneID" id="31358370"/>
<name>D3B381_HETP5</name>
<dbReference type="InterPro" id="IPR016181">
    <property type="entry name" value="Acyl_CoA_acyltransferase"/>
</dbReference>
<comment type="caution">
    <text evidence="9">The sequence shown here is derived from an EMBL/GenBank/DDBJ whole genome shotgun (WGS) entry which is preliminary data.</text>
</comment>
<dbReference type="InterPro" id="IPR030700">
    <property type="entry name" value="N-end_Aminoacyl_Trfase"/>
</dbReference>
<dbReference type="OMA" id="SDRMVYS"/>
<keyword evidence="3 5" id="KW-0833">Ubl conjugation pathway</keyword>
<evidence type="ECO:0000256" key="2">
    <source>
        <dbReference type="ARBA" id="ARBA00022679"/>
    </source>
</evidence>
<gene>
    <name evidence="9" type="primary">ate1</name>
    <name evidence="9" type="ORF">PPL_02847</name>
</gene>
<accession>D3B381</accession>
<feature type="compositionally biased region" description="Low complexity" evidence="6">
    <location>
        <begin position="113"/>
        <end position="146"/>
    </location>
</feature>
<keyword evidence="10" id="KW-1185">Reference proteome</keyword>
<reference evidence="9 10" key="1">
    <citation type="journal article" date="2011" name="Genome Res.">
        <title>Phylogeny-wide analysis of social amoeba genomes highlights ancient origins for complex intercellular communication.</title>
        <authorList>
            <person name="Heidel A.J."/>
            <person name="Lawal H.M."/>
            <person name="Felder M."/>
            <person name="Schilde C."/>
            <person name="Helps N.R."/>
            <person name="Tunggal B."/>
            <person name="Rivero F."/>
            <person name="John U."/>
            <person name="Schleicher M."/>
            <person name="Eichinger L."/>
            <person name="Platzer M."/>
            <person name="Noegel A.A."/>
            <person name="Schaap P."/>
            <person name="Gloeckner G."/>
        </authorList>
    </citation>
    <scope>NUCLEOTIDE SEQUENCE [LARGE SCALE GENOMIC DNA]</scope>
    <source>
        <strain evidence="10">ATCC 26659 / Pp 5 / PN500</strain>
    </source>
</reference>
<dbReference type="Pfam" id="PF04377">
    <property type="entry name" value="ATE_C"/>
    <property type="match status" value="1"/>
</dbReference>
<dbReference type="EMBL" id="ADBJ01000010">
    <property type="protein sequence ID" value="EFA83779.1"/>
    <property type="molecule type" value="Genomic_DNA"/>
</dbReference>
<dbReference type="STRING" id="670386.D3B381"/>
<comment type="catalytic activity">
    <reaction evidence="5">
        <text>an N-terminal L-alpha-aminoacyl-[protein] + L-arginyl-tRNA(Arg) = an N-terminal L-arginyl-L-aminoacyl-[protein] + tRNA(Arg) + H(+)</text>
        <dbReference type="Rhea" id="RHEA:10208"/>
        <dbReference type="Rhea" id="RHEA-COMP:9658"/>
        <dbReference type="Rhea" id="RHEA-COMP:9673"/>
        <dbReference type="Rhea" id="RHEA-COMP:10636"/>
        <dbReference type="Rhea" id="RHEA-COMP:10638"/>
        <dbReference type="ChEBI" id="CHEBI:15378"/>
        <dbReference type="ChEBI" id="CHEBI:78442"/>
        <dbReference type="ChEBI" id="CHEBI:78513"/>
        <dbReference type="ChEBI" id="CHEBI:78597"/>
        <dbReference type="ChEBI" id="CHEBI:83562"/>
        <dbReference type="EC" id="2.3.2.8"/>
    </reaction>
</comment>
<evidence type="ECO:0000313" key="10">
    <source>
        <dbReference type="Proteomes" id="UP000001396"/>
    </source>
</evidence>
<feature type="region of interest" description="Disordered" evidence="6">
    <location>
        <begin position="112"/>
        <end position="146"/>
    </location>
</feature>
<proteinExistence type="inferred from homology"/>
<dbReference type="InParanoid" id="D3B381"/>
<feature type="region of interest" description="Disordered" evidence="6">
    <location>
        <begin position="259"/>
        <end position="282"/>
    </location>
</feature>
<dbReference type="InterPro" id="IPR017137">
    <property type="entry name" value="Arg-tRNA-P_Trfase_1_euk"/>
</dbReference>
<dbReference type="InterPro" id="IPR007471">
    <property type="entry name" value="N-end_Aminoacyl_Trfase_N"/>
</dbReference>
<evidence type="ECO:0000256" key="1">
    <source>
        <dbReference type="ARBA" id="ARBA00009991"/>
    </source>
</evidence>
<dbReference type="InterPro" id="IPR007472">
    <property type="entry name" value="N-end_Aminoacyl_Trfase_C"/>
</dbReference>
<dbReference type="SUPFAM" id="SSF55729">
    <property type="entry name" value="Acyl-CoA N-acyltransferases (Nat)"/>
    <property type="match status" value="1"/>
</dbReference>
<feature type="domain" description="N-end aminoacyl transferase N-terminal" evidence="7">
    <location>
        <begin position="17"/>
        <end position="91"/>
    </location>
</feature>
<evidence type="ECO:0000256" key="3">
    <source>
        <dbReference type="ARBA" id="ARBA00022786"/>
    </source>
</evidence>
<dbReference type="PIRSF" id="PIRSF037207">
    <property type="entry name" value="ATE1_euk"/>
    <property type="match status" value="1"/>
</dbReference>
<feature type="domain" description="N-end rule aminoacyl transferase C-terminal" evidence="8">
    <location>
        <begin position="301"/>
        <end position="453"/>
    </location>
</feature>
<keyword evidence="4 5" id="KW-0012">Acyltransferase</keyword>
<organism evidence="9 10">
    <name type="scientific">Heterostelium pallidum (strain ATCC 26659 / Pp 5 / PN500)</name>
    <name type="common">Cellular slime mold</name>
    <name type="synonym">Polysphondylium pallidum</name>
    <dbReference type="NCBI Taxonomy" id="670386"/>
    <lineage>
        <taxon>Eukaryota</taxon>
        <taxon>Amoebozoa</taxon>
        <taxon>Evosea</taxon>
        <taxon>Eumycetozoa</taxon>
        <taxon>Dictyostelia</taxon>
        <taxon>Acytosteliales</taxon>
        <taxon>Acytosteliaceae</taxon>
        <taxon>Heterostelium</taxon>
    </lineage>
</organism>
<comment type="similarity">
    <text evidence="1 5">Belongs to the R-transferase family.</text>
</comment>
<evidence type="ECO:0000256" key="5">
    <source>
        <dbReference type="PIRNR" id="PIRNR037207"/>
    </source>
</evidence>
<dbReference type="RefSeq" id="XP_020435896.1">
    <property type="nucleotide sequence ID" value="XM_020573824.1"/>
</dbReference>
<dbReference type="Pfam" id="PF04376">
    <property type="entry name" value="ATE_N"/>
    <property type="match status" value="1"/>
</dbReference>
<evidence type="ECO:0000313" key="9">
    <source>
        <dbReference type="EMBL" id="EFA83779.1"/>
    </source>
</evidence>
<evidence type="ECO:0000256" key="6">
    <source>
        <dbReference type="SAM" id="MobiDB-lite"/>
    </source>
</evidence>
<evidence type="ECO:0000259" key="8">
    <source>
        <dbReference type="Pfam" id="PF04377"/>
    </source>
</evidence>
<dbReference type="GO" id="GO:0004057">
    <property type="term" value="F:arginyl-tRNA--protein transferase activity"/>
    <property type="evidence" value="ECO:0007669"/>
    <property type="project" value="UniProtKB-EC"/>
</dbReference>
<dbReference type="FunCoup" id="D3B381">
    <property type="interactions" value="805"/>
</dbReference>
<sequence length="574" mass="66127">MFKPNTSYVTPYGKNSSECHYCYQSDIGRISYGIDAKQLTVDDYQALCDTGWRRSGSYIYRPDNVNESTCCPQYTIRLDVCRFKQTKDNKQVYNRFENYIKYDDLHAKSEIKSTSSSRTTTTSTLTTNTTTTPTPTSTTSTTTNNNNNDILNQLNLYLKQYFNDSLIGIDEQSKQHVLNHLLVRCNTPKFQKLVGGAQYSCSVAPLLVHKQRIEETSSSSFDKFIENSIIQRLKEQPDLSSLIKDIFLKDNHINIHLTTTTSSSTTKQKHSNNNNSNSIPKSIEPKHKLEITIRRAEYTEEVFQLYCKYQRIVHKEVEPKKPEGFTRFLVDSPLVFVPYSKEGYYSKRENRIIEIPETGFGSFHQYYRIDGKLAALGIVDILPHCLSSVYMLYDPDFQFLSIGKLTALKEIEYIQNQLSKQASQLHYYYMGYYIHSCQKMRYKGKFKPSELLCNQSYQWVDLEKAVSKISDEKPYSAFVDDAPTTSFSQRYPNAVDSIKIFDGKGQEYRLSSFNASFANRLRGLLTNYLDNVGPGLASNIFHLKTSKFYVKGQTYCFRGIIASDMDILINLRKN</sequence>
<dbReference type="PANTHER" id="PTHR21367:SF1">
    <property type="entry name" value="ARGINYL-TRNA--PROTEIN TRANSFERASE 1"/>
    <property type="match status" value="1"/>
</dbReference>
<evidence type="ECO:0000256" key="4">
    <source>
        <dbReference type="ARBA" id="ARBA00023315"/>
    </source>
</evidence>
<dbReference type="EC" id="2.3.2.8" evidence="5"/>
<dbReference type="AlphaFoldDB" id="D3B381"/>